<feature type="domain" description="Schlafen AlbA-2" evidence="1">
    <location>
        <begin position="24"/>
        <end position="151"/>
    </location>
</feature>
<dbReference type="Pfam" id="PF04326">
    <property type="entry name" value="SLFN_AlbA_2"/>
    <property type="match status" value="1"/>
</dbReference>
<reference evidence="2" key="1">
    <citation type="submission" date="2022-05" db="EMBL/GenBank/DDBJ databases">
        <title>Sphingomonas sp. strain MG17 Genome sequencing and assembly.</title>
        <authorList>
            <person name="Kim I."/>
        </authorList>
    </citation>
    <scope>NUCLEOTIDE SEQUENCE</scope>
    <source>
        <strain evidence="2">MG17</strain>
    </source>
</reference>
<dbReference type="GO" id="GO:0005524">
    <property type="term" value="F:ATP binding"/>
    <property type="evidence" value="ECO:0007669"/>
    <property type="project" value="UniProtKB-KW"/>
</dbReference>
<dbReference type="InterPro" id="IPR038461">
    <property type="entry name" value="Schlafen_AlbA_2_dom_sf"/>
</dbReference>
<dbReference type="Proteomes" id="UP001139451">
    <property type="component" value="Unassembled WGS sequence"/>
</dbReference>
<keyword evidence="2" id="KW-0547">Nucleotide-binding</keyword>
<dbReference type="Gene3D" id="3.30.950.30">
    <property type="entry name" value="Schlafen, AAA domain"/>
    <property type="match status" value="1"/>
</dbReference>
<evidence type="ECO:0000313" key="3">
    <source>
        <dbReference type="Proteomes" id="UP001139451"/>
    </source>
</evidence>
<proteinExistence type="predicted"/>
<dbReference type="EMBL" id="JAMLDX010000020">
    <property type="protein sequence ID" value="MCP3732573.1"/>
    <property type="molecule type" value="Genomic_DNA"/>
</dbReference>
<dbReference type="AlphaFoldDB" id="A0A9X2HS96"/>
<evidence type="ECO:0000259" key="1">
    <source>
        <dbReference type="Pfam" id="PF04326"/>
    </source>
</evidence>
<gene>
    <name evidence="2" type="ORF">M9978_19295</name>
</gene>
<sequence>MIARDFDAIERSDLEALVANQVAERRTLEFKRDLPGTSESARKEFLADVSSFANAQGGDLIYGIEEQRGVASALVGLELDDPDREILRWEEILLSGIEPRMPGARLRWIDLAEGRGALLIRIPASTIAPHRVILARSNRFFGRKSNGKYELDTQELRDAFTASEALPNRLRALHLDAVDRASRGELPIFLGDEPKAILSLIPVTVFRDARDLDITPENALAPHKPSGYMDAIRMIDGVLLHTNPGERGAVRSYAVTHRQGRTDMAWTIGGVVNELRRDEMRVVWPQRFEEGVIDAALSGAIRLAPFGIEGPWLVLVTVTGIRNHHLVLPDRHMSQPAWLSEVTLPALTVERMSRPALNPILRAFWLAFGEQRPPAE</sequence>
<evidence type="ECO:0000313" key="2">
    <source>
        <dbReference type="EMBL" id="MCP3732573.1"/>
    </source>
</evidence>
<dbReference type="InterPro" id="IPR007421">
    <property type="entry name" value="Schlafen_AlbA_2_dom"/>
</dbReference>
<comment type="caution">
    <text evidence="2">The sequence shown here is derived from an EMBL/GenBank/DDBJ whole genome shotgun (WGS) entry which is preliminary data.</text>
</comment>
<name>A0A9X2HS96_9SPHN</name>
<dbReference type="RefSeq" id="WP_254296122.1">
    <property type="nucleotide sequence ID" value="NZ_JAMLDX010000020.1"/>
</dbReference>
<organism evidence="2 3">
    <name type="scientific">Sphingomonas tagetis</name>
    <dbReference type="NCBI Taxonomy" id="2949092"/>
    <lineage>
        <taxon>Bacteria</taxon>
        <taxon>Pseudomonadati</taxon>
        <taxon>Pseudomonadota</taxon>
        <taxon>Alphaproteobacteria</taxon>
        <taxon>Sphingomonadales</taxon>
        <taxon>Sphingomonadaceae</taxon>
        <taxon>Sphingomonas</taxon>
    </lineage>
</organism>
<keyword evidence="3" id="KW-1185">Reference proteome</keyword>
<accession>A0A9X2HS96</accession>
<keyword evidence="2" id="KW-0067">ATP-binding</keyword>
<protein>
    <submittedName>
        <fullName evidence="2">ATP-binding protein</fullName>
    </submittedName>
</protein>